<gene>
    <name evidence="1" type="ORF">NCTC13098_02277</name>
</gene>
<dbReference type="EMBL" id="LR131271">
    <property type="protein sequence ID" value="VDR25944.1"/>
    <property type="molecule type" value="Genomic_DNA"/>
</dbReference>
<evidence type="ECO:0000313" key="2">
    <source>
        <dbReference type="Proteomes" id="UP000274346"/>
    </source>
</evidence>
<evidence type="ECO:0000313" key="1">
    <source>
        <dbReference type="EMBL" id="VDR25944.1"/>
    </source>
</evidence>
<evidence type="ECO:0008006" key="3">
    <source>
        <dbReference type="Google" id="ProtNLM"/>
    </source>
</evidence>
<accession>A0A3P8IUZ2</accession>
<dbReference type="AlphaFoldDB" id="A0A3P8IUZ2"/>
<dbReference type="Proteomes" id="UP000274346">
    <property type="component" value="Chromosome"/>
</dbReference>
<protein>
    <recommendedName>
        <fullName evidence="3">DUF4238 domain-containing protein</fullName>
    </recommendedName>
</protein>
<name>A0A3P8IUZ2_RAOTE</name>
<organism evidence="1 2">
    <name type="scientific">Raoultella terrigena</name>
    <name type="common">Klebsiella terrigena</name>
    <dbReference type="NCBI Taxonomy" id="577"/>
    <lineage>
        <taxon>Bacteria</taxon>
        <taxon>Pseudomonadati</taxon>
        <taxon>Pseudomonadota</taxon>
        <taxon>Gammaproteobacteria</taxon>
        <taxon>Enterobacterales</taxon>
        <taxon>Enterobacteriaceae</taxon>
        <taxon>Klebsiella/Raoultella group</taxon>
        <taxon>Raoultella</taxon>
    </lineage>
</organism>
<reference evidence="1 2" key="1">
    <citation type="submission" date="2018-12" db="EMBL/GenBank/DDBJ databases">
        <authorList>
            <consortium name="Pathogen Informatics"/>
        </authorList>
    </citation>
    <scope>NUCLEOTIDE SEQUENCE [LARGE SCALE GENOMIC DNA]</scope>
    <source>
        <strain evidence="1 2">NCTC13098</strain>
    </source>
</reference>
<dbReference type="KEGG" id="rtg:NCTC13098_02277"/>
<proteinExistence type="predicted"/>
<sequence length="191" mass="22776">MSKGSFQKYQHYLPATYIRRFKITDEDPKAGKDTVYGFVKTDAKPKETKQRIDYFNAKKICGQDWRHTLYIGKERDNLIEDLFKMLEDTYPAFVKCMSQFYMLKESFRGVSGQGYFIKKYDWHGILTKRKLKRLVAYSSFHEIDLEDLKNMAFFMARFLCYRNESMDEYFQSEQMPGLKNVSFLIKKILAS</sequence>